<organism evidence="1 2">
    <name type="scientific">Brassica rapa subsp. trilocularis</name>
    <dbReference type="NCBI Taxonomy" id="1813537"/>
    <lineage>
        <taxon>Eukaryota</taxon>
        <taxon>Viridiplantae</taxon>
        <taxon>Streptophyta</taxon>
        <taxon>Embryophyta</taxon>
        <taxon>Tracheophyta</taxon>
        <taxon>Spermatophyta</taxon>
        <taxon>Magnoliopsida</taxon>
        <taxon>eudicotyledons</taxon>
        <taxon>Gunneridae</taxon>
        <taxon>Pentapetalae</taxon>
        <taxon>rosids</taxon>
        <taxon>malvids</taxon>
        <taxon>Brassicales</taxon>
        <taxon>Brassicaceae</taxon>
        <taxon>Brassiceae</taxon>
        <taxon>Brassica</taxon>
    </lineage>
</organism>
<evidence type="ECO:0000313" key="2">
    <source>
        <dbReference type="Proteomes" id="UP000823674"/>
    </source>
</evidence>
<reference evidence="1 2" key="1">
    <citation type="submission" date="2021-03" db="EMBL/GenBank/DDBJ databases">
        <authorList>
            <person name="King G.J."/>
            <person name="Bancroft I."/>
            <person name="Baten A."/>
            <person name="Bloomfield J."/>
            <person name="Borpatragohain P."/>
            <person name="He Z."/>
            <person name="Irish N."/>
            <person name="Irwin J."/>
            <person name="Liu K."/>
            <person name="Mauleon R.P."/>
            <person name="Moore J."/>
            <person name="Morris R."/>
            <person name="Ostergaard L."/>
            <person name="Wang B."/>
            <person name="Wells R."/>
        </authorList>
    </citation>
    <scope>NUCLEOTIDE SEQUENCE [LARGE SCALE GENOMIC DNA]</scope>
    <source>
        <strain evidence="1">R-o-18</strain>
        <tissue evidence="1">Leaf</tissue>
    </source>
</reference>
<gene>
    <name evidence="1" type="primary">A03g506830.1_BraROA</name>
    <name evidence="1" type="ORF">IGI04_012932</name>
</gene>
<comment type="caution">
    <text evidence="1">The sequence shown here is derived from an EMBL/GenBank/DDBJ whole genome shotgun (WGS) entry which is preliminary data.</text>
</comment>
<evidence type="ECO:0000313" key="1">
    <source>
        <dbReference type="EMBL" id="KAG5406813.1"/>
    </source>
</evidence>
<protein>
    <submittedName>
        <fullName evidence="1">Uncharacterized protein</fullName>
    </submittedName>
</protein>
<dbReference type="EMBL" id="JADBGQ010000003">
    <property type="protein sequence ID" value="KAG5406813.1"/>
    <property type="molecule type" value="Genomic_DNA"/>
</dbReference>
<keyword evidence="2" id="KW-1185">Reference proteome</keyword>
<sequence length="87" mass="9975">MPDECDSAAWFTNLTGRFVRLVRNLDVLERVYTMETQIMQIKDAIGIQNNRVVVVNVSVDDEQRPKSSESTESMAVLGNIQRQEQFL</sequence>
<dbReference type="Proteomes" id="UP000823674">
    <property type="component" value="Chromosome A03"/>
</dbReference>
<accession>A0ABQ7N803</accession>
<name>A0ABQ7N803_BRACM</name>
<proteinExistence type="predicted"/>